<evidence type="ECO:0000313" key="3">
    <source>
        <dbReference type="Proteomes" id="UP001571980"/>
    </source>
</evidence>
<evidence type="ECO:0000256" key="1">
    <source>
        <dbReference type="SAM" id="MobiDB-lite"/>
    </source>
</evidence>
<dbReference type="RefSeq" id="WP_372824722.1">
    <property type="nucleotide sequence ID" value="NZ_JARRIG010000007.1"/>
</dbReference>
<dbReference type="EMBL" id="JARRIG010000007">
    <property type="protein sequence ID" value="MFA4805248.1"/>
    <property type="molecule type" value="Genomic_DNA"/>
</dbReference>
<feature type="compositionally biased region" description="Acidic residues" evidence="1">
    <location>
        <begin position="79"/>
        <end position="124"/>
    </location>
</feature>
<name>A0ABV4T8E4_9EURY</name>
<gene>
    <name evidence="2" type="ORF">P8X34_10970</name>
</gene>
<feature type="region of interest" description="Disordered" evidence="1">
    <location>
        <begin position="62"/>
        <end position="166"/>
    </location>
</feature>
<protein>
    <submittedName>
        <fullName evidence="2">Uncharacterized protein</fullName>
    </submittedName>
</protein>
<evidence type="ECO:0000313" key="2">
    <source>
        <dbReference type="EMBL" id="MFA4805248.1"/>
    </source>
</evidence>
<proteinExistence type="predicted"/>
<accession>A0ABV4T8E4</accession>
<comment type="caution">
    <text evidence="2">The sequence shown here is derived from an EMBL/GenBank/DDBJ whole genome shotgun (WGS) entry which is preliminary data.</text>
</comment>
<feature type="compositionally biased region" description="Basic and acidic residues" evidence="1">
    <location>
        <begin position="66"/>
        <end position="78"/>
    </location>
</feature>
<organism evidence="2 3">
    <name type="scientific">Pyrococcus kukulkanii</name>
    <dbReference type="NCBI Taxonomy" id="1609559"/>
    <lineage>
        <taxon>Archaea</taxon>
        <taxon>Methanobacteriati</taxon>
        <taxon>Methanobacteriota</taxon>
        <taxon>Thermococci</taxon>
        <taxon>Thermococcales</taxon>
        <taxon>Thermococcaceae</taxon>
        <taxon>Pyrococcus</taxon>
    </lineage>
</organism>
<dbReference type="Proteomes" id="UP001571980">
    <property type="component" value="Unassembled WGS sequence"/>
</dbReference>
<sequence length="166" mass="20091">MMWEYIVRKAAYKLGAPKSVPTLQRLLQEIELLVGTKDFRKYKDDIERVARKVLEEIKREHKKLKHEQEKSRREKKEEVFEEEYSSEEELELEDLEEIEEEEEELDEEEEENEDEENDNDDDIDPDKFVSLTRSDVPLYPPFYGIEGVEDTPRRKRRHKKYNLVDA</sequence>
<keyword evidence="3" id="KW-1185">Reference proteome</keyword>
<feature type="compositionally biased region" description="Basic residues" evidence="1">
    <location>
        <begin position="153"/>
        <end position="166"/>
    </location>
</feature>
<reference evidence="2 3" key="1">
    <citation type="submission" date="2023-03" db="EMBL/GenBank/DDBJ databases">
        <title>Speciation in Pyrococcus: adaptation to high temperature as a mechanism.</title>
        <authorList>
            <person name="Gu J."/>
        </authorList>
    </citation>
    <scope>NUCLEOTIDE SEQUENCE [LARGE SCALE GENOMIC DNA]</scope>
    <source>
        <strain evidence="2 3">LMOA34</strain>
    </source>
</reference>